<dbReference type="InterPro" id="IPR032508">
    <property type="entry name" value="FecR_C"/>
</dbReference>
<keyword evidence="5" id="KW-1185">Reference proteome</keyword>
<comment type="caution">
    <text evidence="4">The sequence shown here is derived from an EMBL/GenBank/DDBJ whole genome shotgun (WGS) entry which is preliminary data.</text>
</comment>
<dbReference type="EMBL" id="JBHSAS010000033">
    <property type="protein sequence ID" value="MFC4029468.1"/>
    <property type="molecule type" value="Genomic_DNA"/>
</dbReference>
<dbReference type="Proteomes" id="UP001595793">
    <property type="component" value="Unassembled WGS sequence"/>
</dbReference>
<feature type="domain" description="Protein FecR C-terminal" evidence="3">
    <location>
        <begin position="306"/>
        <end position="375"/>
    </location>
</feature>
<accession>A0ABV8HBX5</accession>
<dbReference type="PANTHER" id="PTHR30273:SF2">
    <property type="entry name" value="PROTEIN FECR"/>
    <property type="match status" value="1"/>
</dbReference>
<organism evidence="4 5">
    <name type="scientific">Zunongwangia endophytica</name>
    <dbReference type="NCBI Taxonomy" id="1808945"/>
    <lineage>
        <taxon>Bacteria</taxon>
        <taxon>Pseudomonadati</taxon>
        <taxon>Bacteroidota</taxon>
        <taxon>Flavobacteriia</taxon>
        <taxon>Flavobacteriales</taxon>
        <taxon>Flavobacteriaceae</taxon>
        <taxon>Zunongwangia</taxon>
    </lineage>
</organism>
<dbReference type="Pfam" id="PF16344">
    <property type="entry name" value="FecR_C"/>
    <property type="match status" value="1"/>
</dbReference>
<evidence type="ECO:0000313" key="5">
    <source>
        <dbReference type="Proteomes" id="UP001595793"/>
    </source>
</evidence>
<proteinExistence type="predicted"/>
<dbReference type="Gene3D" id="2.60.120.1440">
    <property type="match status" value="1"/>
</dbReference>
<dbReference type="InterPro" id="IPR006860">
    <property type="entry name" value="FecR"/>
</dbReference>
<protein>
    <submittedName>
        <fullName evidence="4">FecR family protein</fullName>
    </submittedName>
</protein>
<dbReference type="InterPro" id="IPR012373">
    <property type="entry name" value="Ferrdict_sens_TM"/>
</dbReference>
<dbReference type="PANTHER" id="PTHR30273">
    <property type="entry name" value="PERIPLASMIC SIGNAL SENSOR AND SIGMA FACTOR ACTIVATOR FECR-RELATED"/>
    <property type="match status" value="1"/>
</dbReference>
<feature type="domain" description="FecR protein" evidence="2">
    <location>
        <begin position="166"/>
        <end position="263"/>
    </location>
</feature>
<dbReference type="PIRSF" id="PIRSF018266">
    <property type="entry name" value="FecR"/>
    <property type="match status" value="1"/>
</dbReference>
<keyword evidence="1" id="KW-0472">Membrane</keyword>
<evidence type="ECO:0000259" key="2">
    <source>
        <dbReference type="Pfam" id="PF04773"/>
    </source>
</evidence>
<evidence type="ECO:0000313" key="4">
    <source>
        <dbReference type="EMBL" id="MFC4029468.1"/>
    </source>
</evidence>
<sequence>MGNIDNLISKFQNKSISDEELSELENWVKDSKDNNDYFIKSVQTDYLISSFYRKQEEIPNLSNLKKPIIALNSKKQRANLMKFAAIFIVALIASSTAYFYFFNPAETTYAPGEIIITNENGEKITVDYQIKQIVYNEEGEVSNLGSQVKKNPNTSEKDNNRLAYNTINVPKGKRIQLVLSDGTKVYLNSESSLRFPSHFPKTEQLRKVSITGEAVFEVHKDSLKPFIVEAGMLNIEVLGTRFNVDAYPQSKQISTTLAEGSVQINYDNEVFKLEPGEAGILSQNTDVLSVEKVNVANKMAWVDDRLLFINESFAEIQKKIERSYGVQIINKNAHLNDVRFNGDFDIKSETIEDVLDAFKAVDFFEYTYKNNIVTIKK</sequence>
<dbReference type="Pfam" id="PF04773">
    <property type="entry name" value="FecR"/>
    <property type="match status" value="1"/>
</dbReference>
<dbReference type="RefSeq" id="WP_290230503.1">
    <property type="nucleotide sequence ID" value="NZ_JAUFPZ010000002.1"/>
</dbReference>
<evidence type="ECO:0000256" key="1">
    <source>
        <dbReference type="SAM" id="Phobius"/>
    </source>
</evidence>
<name>A0ABV8HBX5_9FLAO</name>
<gene>
    <name evidence="4" type="ORF">ACFOS1_18770</name>
</gene>
<keyword evidence="1" id="KW-1133">Transmembrane helix</keyword>
<feature type="transmembrane region" description="Helical" evidence="1">
    <location>
        <begin position="83"/>
        <end position="101"/>
    </location>
</feature>
<reference evidence="5" key="1">
    <citation type="journal article" date="2019" name="Int. J. Syst. Evol. Microbiol.">
        <title>The Global Catalogue of Microorganisms (GCM) 10K type strain sequencing project: providing services to taxonomists for standard genome sequencing and annotation.</title>
        <authorList>
            <consortium name="The Broad Institute Genomics Platform"/>
            <consortium name="The Broad Institute Genome Sequencing Center for Infectious Disease"/>
            <person name="Wu L."/>
            <person name="Ma J."/>
        </authorList>
    </citation>
    <scope>NUCLEOTIDE SEQUENCE [LARGE SCALE GENOMIC DNA]</scope>
    <source>
        <strain evidence="5">CECT 9128</strain>
    </source>
</reference>
<keyword evidence="1" id="KW-0812">Transmembrane</keyword>
<evidence type="ECO:0000259" key="3">
    <source>
        <dbReference type="Pfam" id="PF16344"/>
    </source>
</evidence>
<dbReference type="Gene3D" id="3.55.50.30">
    <property type="match status" value="1"/>
</dbReference>